<sequence>MSDIDRRVAAPHGGWVGPIVFAAVVMMVIGTMHGFEGIVALLNDDYYAVPKSGLAIHVDYTAWGWTHLIVGTAVLVAGFGVLLGQVWARAVGVVIAVVSILTNMAFLSASPGWTTIMVALDVLVIWALTFHGRDVRPKHGA</sequence>
<evidence type="ECO:0000256" key="1">
    <source>
        <dbReference type="SAM" id="Phobius"/>
    </source>
</evidence>
<dbReference type="OrthoDB" id="4482242at2"/>
<dbReference type="Proteomes" id="UP000292027">
    <property type="component" value="Unassembled WGS sequence"/>
</dbReference>
<feature type="domain" description="DUF7144" evidence="2">
    <location>
        <begin position="19"/>
        <end position="133"/>
    </location>
</feature>
<comment type="caution">
    <text evidence="3">The sequence shown here is derived from an EMBL/GenBank/DDBJ whole genome shotgun (WGS) entry which is preliminary data.</text>
</comment>
<evidence type="ECO:0000313" key="3">
    <source>
        <dbReference type="EMBL" id="RZU11262.1"/>
    </source>
</evidence>
<protein>
    <recommendedName>
        <fullName evidence="2">DUF7144 domain-containing protein</fullName>
    </recommendedName>
</protein>
<evidence type="ECO:0000259" key="2">
    <source>
        <dbReference type="Pfam" id="PF23636"/>
    </source>
</evidence>
<dbReference type="EMBL" id="SHKR01000015">
    <property type="protein sequence ID" value="RZU11262.1"/>
    <property type="molecule type" value="Genomic_DNA"/>
</dbReference>
<reference evidence="3 4" key="1">
    <citation type="journal article" date="2015" name="Stand. Genomic Sci.">
        <title>Genomic Encyclopedia of Bacterial and Archaeal Type Strains, Phase III: the genomes of soil and plant-associated and newly described type strains.</title>
        <authorList>
            <person name="Whitman W.B."/>
            <person name="Woyke T."/>
            <person name="Klenk H.P."/>
            <person name="Zhou Y."/>
            <person name="Lilburn T.G."/>
            <person name="Beck B.J."/>
            <person name="De Vos P."/>
            <person name="Vandamme P."/>
            <person name="Eisen J.A."/>
            <person name="Garrity G."/>
            <person name="Hugenholtz P."/>
            <person name="Kyrpides N.C."/>
        </authorList>
    </citation>
    <scope>NUCLEOTIDE SEQUENCE [LARGE SCALE GENOMIC DNA]</scope>
    <source>
        <strain evidence="3 4">VKM Ac-2540</strain>
    </source>
</reference>
<dbReference type="Pfam" id="PF23636">
    <property type="entry name" value="DUF7144"/>
    <property type="match status" value="1"/>
</dbReference>
<organism evidence="3 4">
    <name type="scientific">Kribbella rubisoli</name>
    <dbReference type="NCBI Taxonomy" id="3075929"/>
    <lineage>
        <taxon>Bacteria</taxon>
        <taxon>Bacillati</taxon>
        <taxon>Actinomycetota</taxon>
        <taxon>Actinomycetes</taxon>
        <taxon>Propionibacteriales</taxon>
        <taxon>Kribbellaceae</taxon>
        <taxon>Kribbella</taxon>
    </lineage>
</organism>
<keyword evidence="4" id="KW-1185">Reference proteome</keyword>
<feature type="transmembrane region" description="Helical" evidence="1">
    <location>
        <begin position="62"/>
        <end position="83"/>
    </location>
</feature>
<gene>
    <name evidence="3" type="ORF">EV645_6422</name>
</gene>
<keyword evidence="1" id="KW-1133">Transmembrane helix</keyword>
<accession>A0A4Q7WME3</accession>
<keyword evidence="1" id="KW-0472">Membrane</keyword>
<feature type="transmembrane region" description="Helical" evidence="1">
    <location>
        <begin position="90"/>
        <end position="107"/>
    </location>
</feature>
<dbReference type="RefSeq" id="WP_130447725.1">
    <property type="nucleotide sequence ID" value="NZ_SHKR01000015.1"/>
</dbReference>
<dbReference type="InterPro" id="IPR055568">
    <property type="entry name" value="DUF7144"/>
</dbReference>
<keyword evidence="1" id="KW-0812">Transmembrane</keyword>
<feature type="transmembrane region" description="Helical" evidence="1">
    <location>
        <begin position="113"/>
        <end position="130"/>
    </location>
</feature>
<evidence type="ECO:0000313" key="4">
    <source>
        <dbReference type="Proteomes" id="UP000292027"/>
    </source>
</evidence>
<name>A0A4Q7WME3_9ACTN</name>
<proteinExistence type="predicted"/>
<dbReference type="AlphaFoldDB" id="A0A4Q7WME3"/>
<feature type="transmembrane region" description="Helical" evidence="1">
    <location>
        <begin position="20"/>
        <end position="42"/>
    </location>
</feature>